<dbReference type="PANTHER" id="PTHR23004">
    <property type="entry name" value="DOUBLECORTIN DOMAIN CONTAINING 2"/>
    <property type="match status" value="1"/>
</dbReference>
<dbReference type="Proteomes" id="UP000248090">
    <property type="component" value="Unassembled WGS sequence"/>
</dbReference>
<dbReference type="Gene3D" id="1.25.40.10">
    <property type="entry name" value="Tetratricopeptide repeat domain"/>
    <property type="match status" value="1"/>
</dbReference>
<dbReference type="EMBL" id="LAPT01000113">
    <property type="protein sequence ID" value="PXF29374.1"/>
    <property type="molecule type" value="Genomic_DNA"/>
</dbReference>
<sequence>MAAWSALLTCWFGDSPDLATTLTQKHSLWFSKSAQQDEWLRQQFGKLHQQACCGALAQWEEQAESRLALIILLDQLSRNLYRDQPHAFAQDATALSLAKTAIAQGMDQQVPLLYRVFYYLPLEHSEQLADQHQAVALFTELQQQCAGQHPQQLAAFVSFTDFAERHRQVIARFGRFPHRNAILGRSSSADEQQWLAQPGSGF</sequence>
<evidence type="ECO:0000313" key="1">
    <source>
        <dbReference type="EMBL" id="PXF29374.1"/>
    </source>
</evidence>
<dbReference type="Pfam" id="PF06041">
    <property type="entry name" value="DUF924"/>
    <property type="match status" value="1"/>
</dbReference>
<dbReference type="SUPFAM" id="SSF48452">
    <property type="entry name" value="TPR-like"/>
    <property type="match status" value="1"/>
</dbReference>
<dbReference type="RefSeq" id="WP_110189238.1">
    <property type="nucleotide sequence ID" value="NZ_CP177354.1"/>
</dbReference>
<dbReference type="InterPro" id="IPR010323">
    <property type="entry name" value="DUF924"/>
</dbReference>
<dbReference type="PANTHER" id="PTHR23004:SF7">
    <property type="entry name" value="DUF924-DOMAIN-CONTAINING PROTEIN"/>
    <property type="match status" value="1"/>
</dbReference>
<keyword evidence="2" id="KW-1185">Reference proteome</keyword>
<reference evidence="1 2" key="1">
    <citation type="submission" date="2015-03" db="EMBL/GenBank/DDBJ databases">
        <authorList>
            <person name="Krishnan R."/>
            <person name="Midha S."/>
            <person name="Patil P.B."/>
            <person name="Rameshkumar N."/>
        </authorList>
    </citation>
    <scope>NUCLEOTIDE SEQUENCE [LARGE SCALE GENOMIC DNA]</scope>
    <source>
        <strain evidence="1 2">L1E11</strain>
    </source>
</reference>
<name>A0ABX5LRV1_9GAMM</name>
<organism evidence="1 2">
    <name type="scientific">Pokkaliibacter plantistimulans</name>
    <dbReference type="NCBI Taxonomy" id="1635171"/>
    <lineage>
        <taxon>Bacteria</taxon>
        <taxon>Pseudomonadati</taxon>
        <taxon>Pseudomonadota</taxon>
        <taxon>Gammaproteobacteria</taxon>
        <taxon>Oceanospirillales</taxon>
        <taxon>Balneatrichaceae</taxon>
        <taxon>Pokkaliibacter</taxon>
    </lineage>
</organism>
<evidence type="ECO:0000313" key="2">
    <source>
        <dbReference type="Proteomes" id="UP000248090"/>
    </source>
</evidence>
<dbReference type="InterPro" id="IPR011990">
    <property type="entry name" value="TPR-like_helical_dom_sf"/>
</dbReference>
<evidence type="ECO:0008006" key="3">
    <source>
        <dbReference type="Google" id="ProtNLM"/>
    </source>
</evidence>
<protein>
    <recommendedName>
        <fullName evidence="3">Transmembrane protein</fullName>
    </recommendedName>
</protein>
<accession>A0ABX5LRV1</accession>
<dbReference type="Gene3D" id="1.20.58.320">
    <property type="entry name" value="TPR-like"/>
    <property type="match status" value="1"/>
</dbReference>
<gene>
    <name evidence="1" type="ORF">WH50_21025</name>
</gene>
<proteinExistence type="predicted"/>
<comment type="caution">
    <text evidence="1">The sequence shown here is derived from an EMBL/GenBank/DDBJ whole genome shotgun (WGS) entry which is preliminary data.</text>
</comment>